<dbReference type="EMBL" id="DRUB01000089">
    <property type="protein sequence ID" value="HHR96133.1"/>
    <property type="molecule type" value="Genomic_DNA"/>
</dbReference>
<dbReference type="Gene3D" id="3.60.15.10">
    <property type="entry name" value="Ribonuclease Z/Hydroxyacylglutathione hydrolase-like"/>
    <property type="match status" value="1"/>
</dbReference>
<dbReference type="InterPro" id="IPR036866">
    <property type="entry name" value="RibonucZ/Hydroxyglut_hydro"/>
</dbReference>
<dbReference type="Pfam" id="PF13483">
    <property type="entry name" value="Lactamase_B_3"/>
    <property type="match status" value="1"/>
</dbReference>
<keyword evidence="1" id="KW-0378">Hydrolase</keyword>
<organism evidence="1">
    <name type="scientific">Ignisphaera aggregans</name>
    <dbReference type="NCBI Taxonomy" id="334771"/>
    <lineage>
        <taxon>Archaea</taxon>
        <taxon>Thermoproteota</taxon>
        <taxon>Thermoprotei</taxon>
        <taxon>Desulfurococcales</taxon>
        <taxon>Desulfurococcaceae</taxon>
        <taxon>Ignisphaera</taxon>
    </lineage>
</organism>
<evidence type="ECO:0000313" key="2">
    <source>
        <dbReference type="EMBL" id="HHR96133.1"/>
    </source>
</evidence>
<proteinExistence type="predicted"/>
<dbReference type="EMBL" id="DRZI01000023">
    <property type="protein sequence ID" value="HHP81163.1"/>
    <property type="molecule type" value="Genomic_DNA"/>
</dbReference>
<reference evidence="1" key="1">
    <citation type="journal article" date="2020" name="mSystems">
        <title>Genome- and Community-Level Interaction Insights into Carbon Utilization and Element Cycling Functions of Hydrothermarchaeota in Hydrothermal Sediment.</title>
        <authorList>
            <person name="Zhou Z."/>
            <person name="Liu Y."/>
            <person name="Xu W."/>
            <person name="Pan J."/>
            <person name="Luo Z.H."/>
            <person name="Li M."/>
        </authorList>
    </citation>
    <scope>NUCLEOTIDE SEQUENCE [LARGE SCALE GENOMIC DNA]</scope>
    <source>
        <strain evidence="2">SpSt-1</strain>
        <strain evidence="1">SpSt-1121</strain>
    </source>
</reference>
<dbReference type="AlphaFoldDB" id="A0A7C5XHE4"/>
<dbReference type="GO" id="GO:0016787">
    <property type="term" value="F:hydrolase activity"/>
    <property type="evidence" value="ECO:0007669"/>
    <property type="project" value="UniProtKB-KW"/>
</dbReference>
<protein>
    <submittedName>
        <fullName evidence="1">MBL fold metallo-hydrolase</fullName>
    </submittedName>
</protein>
<comment type="caution">
    <text evidence="1">The sequence shown here is derived from an EMBL/GenBank/DDBJ whole genome shotgun (WGS) entry which is preliminary data.</text>
</comment>
<dbReference type="EMBL" id="DRUB01000154">
    <property type="protein sequence ID" value="HHR96712.1"/>
    <property type="molecule type" value="Genomic_DNA"/>
</dbReference>
<dbReference type="SUPFAM" id="SSF56281">
    <property type="entry name" value="Metallo-hydrolase/oxidoreductase"/>
    <property type="match status" value="1"/>
</dbReference>
<accession>A0A7C5XHE4</accession>
<gene>
    <name evidence="2" type="ORF">ENL47_04820</name>
    <name evidence="3" type="ORF">ENL47_07930</name>
    <name evidence="1" type="ORF">ENM84_00710</name>
</gene>
<evidence type="ECO:0000313" key="1">
    <source>
        <dbReference type="EMBL" id="HHP81163.1"/>
    </source>
</evidence>
<evidence type="ECO:0000313" key="3">
    <source>
        <dbReference type="EMBL" id="HHR96712.1"/>
    </source>
</evidence>
<name>A0A7C5XHE4_9CREN</name>
<dbReference type="PANTHER" id="PTHR39189:SF1">
    <property type="entry name" value="UPF0173 METAL-DEPENDENT HYDROLASE YTKL"/>
    <property type="match status" value="1"/>
</dbReference>
<dbReference type="PANTHER" id="PTHR39189">
    <property type="entry name" value="UPF0173 METAL-DEPENDENT HYDROLASE YTKL"/>
    <property type="match status" value="1"/>
</dbReference>
<sequence>MKTLIFRDVKLRLNGFAGIEIGYANEVLCIDVLEPKNCTHIFYTHSHPRHYRGDIAQRHSPKIYSPFTGNIVKPGDEIQIGFFNVKVMYAYNREIDIDRKPIHIKGSCTGYIATTNNVTVYHMGDTDLIDEIIELKNIKIDILLIPIEGLNVMNCEEASEAVKSLRPAITIPIHFTDINSFYRFRDLSQPYTQIVMLK</sequence>